<gene>
    <name evidence="7" type="ORF">niasHS_015601</name>
</gene>
<dbReference type="InterPro" id="IPR000609">
    <property type="entry name" value="7TM_GPCR_serpentine_rcpt_Srg"/>
</dbReference>
<comment type="subcellular location">
    <subcellularLocation>
        <location evidence="1">Membrane</location>
        <topology evidence="1">Multi-pass membrane protein</topology>
    </subcellularLocation>
</comment>
<dbReference type="EMBL" id="JBICCN010000410">
    <property type="protein sequence ID" value="KAL3070362.1"/>
    <property type="molecule type" value="Genomic_DNA"/>
</dbReference>
<name>A0ABD2HUV2_HETSC</name>
<evidence type="ECO:0000256" key="2">
    <source>
        <dbReference type="ARBA" id="ARBA00005692"/>
    </source>
</evidence>
<dbReference type="InterPro" id="IPR051119">
    <property type="entry name" value="Nematode_SR-like"/>
</dbReference>
<keyword evidence="5 6" id="KW-0472">Membrane</keyword>
<feature type="transmembrane region" description="Helical" evidence="6">
    <location>
        <begin position="188"/>
        <end position="213"/>
    </location>
</feature>
<feature type="transmembrane region" description="Helical" evidence="6">
    <location>
        <begin position="143"/>
        <end position="168"/>
    </location>
</feature>
<keyword evidence="4 6" id="KW-1133">Transmembrane helix</keyword>
<evidence type="ECO:0000256" key="5">
    <source>
        <dbReference type="ARBA" id="ARBA00023136"/>
    </source>
</evidence>
<proteinExistence type="inferred from homology"/>
<feature type="transmembrane region" description="Helical" evidence="6">
    <location>
        <begin position="21"/>
        <end position="46"/>
    </location>
</feature>
<accession>A0ABD2HUV2</accession>
<organism evidence="7 8">
    <name type="scientific">Heterodera schachtii</name>
    <name type="common">Sugarbeet cyst nematode worm</name>
    <name type="synonym">Tylenchus schachtii</name>
    <dbReference type="NCBI Taxonomy" id="97005"/>
    <lineage>
        <taxon>Eukaryota</taxon>
        <taxon>Metazoa</taxon>
        <taxon>Ecdysozoa</taxon>
        <taxon>Nematoda</taxon>
        <taxon>Chromadorea</taxon>
        <taxon>Rhabditida</taxon>
        <taxon>Tylenchina</taxon>
        <taxon>Tylenchomorpha</taxon>
        <taxon>Tylenchoidea</taxon>
        <taxon>Heteroderidae</taxon>
        <taxon>Heteroderinae</taxon>
        <taxon>Heterodera</taxon>
    </lineage>
</organism>
<keyword evidence="8" id="KW-1185">Reference proteome</keyword>
<evidence type="ECO:0000256" key="3">
    <source>
        <dbReference type="ARBA" id="ARBA00022692"/>
    </source>
</evidence>
<dbReference type="PANTHER" id="PTHR31627:SF43">
    <property type="entry name" value="SERPENTINE RECEPTOR CLASS GAMMA-15"/>
    <property type="match status" value="1"/>
</dbReference>
<comment type="caution">
    <text evidence="7">The sequence shown here is derived from an EMBL/GenBank/DDBJ whole genome shotgun (WGS) entry which is preliminary data.</text>
</comment>
<evidence type="ECO:0000313" key="7">
    <source>
        <dbReference type="EMBL" id="KAL3070362.1"/>
    </source>
</evidence>
<comment type="similarity">
    <text evidence="2 6">Belongs to the nematode receptor-like protein srg family.</text>
</comment>
<dbReference type="GO" id="GO:0007606">
    <property type="term" value="P:sensory perception of chemical stimulus"/>
    <property type="evidence" value="ECO:0007669"/>
    <property type="project" value="UniProtKB-UniRule"/>
</dbReference>
<feature type="transmembrane region" description="Helical" evidence="6">
    <location>
        <begin position="234"/>
        <end position="252"/>
    </location>
</feature>
<comment type="caution">
    <text evidence="6">Lacks conserved residue(s) required for the propagation of feature annotation.</text>
</comment>
<feature type="transmembrane region" description="Helical" evidence="6">
    <location>
        <begin position="89"/>
        <end position="108"/>
    </location>
</feature>
<reference evidence="7 8" key="1">
    <citation type="submission" date="2024-10" db="EMBL/GenBank/DDBJ databases">
        <authorList>
            <person name="Kim D."/>
        </authorList>
    </citation>
    <scope>NUCLEOTIDE SEQUENCE [LARGE SCALE GENOMIC DNA]</scope>
    <source>
        <strain evidence="7">Taebaek</strain>
    </source>
</reference>
<evidence type="ECO:0000256" key="1">
    <source>
        <dbReference type="ARBA" id="ARBA00004141"/>
    </source>
</evidence>
<sequence length="362" mass="41373">MGSSVSAPFFSAMAVLANSNLWPLFFALAIGIPSAVLYCSLLLAIVTNIKHFSSAFFILVIIRAISSLINYVVTFLALRFCKIGLLLPIYLKVPRILLAFLYFIYFYAFHLENWLTAFLLLNRLSGILFLINYERLWRVGLPFVVAFSLILPLPFTAPIFGSDIYIHIQNDNVTFTIDYHKTATINYSEMAACSAVIFFIVCLLLNLATLLAYKLRNNYQQNGQDLAIERKMTIYAVATFFGQLLMAIHMVINECLKFFVDITATNFVDEHNNRFSYVQAWSNISLEQNETLFFANFNQNPWVNDLSTVVIPAWLLLWCSSKVREIIAKKLKFSNRNPENTIHIHQIIRVSARTQPINGICQ</sequence>
<feature type="transmembrane region" description="Helical" evidence="6">
    <location>
        <begin position="52"/>
        <end position="77"/>
    </location>
</feature>
<protein>
    <recommendedName>
        <fullName evidence="6">Serpentine receptor class gamma</fullName>
    </recommendedName>
</protein>
<dbReference type="AlphaFoldDB" id="A0ABD2HUV2"/>
<keyword evidence="3 6" id="KW-0812">Transmembrane</keyword>
<dbReference type="GO" id="GO:0016020">
    <property type="term" value="C:membrane"/>
    <property type="evidence" value="ECO:0007669"/>
    <property type="project" value="UniProtKB-SubCell"/>
</dbReference>
<dbReference type="Proteomes" id="UP001620645">
    <property type="component" value="Unassembled WGS sequence"/>
</dbReference>
<evidence type="ECO:0000313" key="8">
    <source>
        <dbReference type="Proteomes" id="UP001620645"/>
    </source>
</evidence>
<evidence type="ECO:0000256" key="4">
    <source>
        <dbReference type="ARBA" id="ARBA00022989"/>
    </source>
</evidence>
<dbReference type="Pfam" id="PF02118">
    <property type="entry name" value="Srg"/>
    <property type="match status" value="1"/>
</dbReference>
<evidence type="ECO:0000256" key="6">
    <source>
        <dbReference type="RuleBase" id="RU280813"/>
    </source>
</evidence>
<dbReference type="PANTHER" id="PTHR31627">
    <property type="entry name" value="SERPENTINE RECEPTOR CLASS GAMMA-RELATED"/>
    <property type="match status" value="1"/>
</dbReference>